<accession>A0A0K0FB70</accession>
<dbReference type="EC" id="5.6.2.3" evidence="1"/>
<organism evidence="3 4">
    <name type="scientific">Strongyloides venezuelensis</name>
    <name type="common">Threadworm</name>
    <dbReference type="NCBI Taxonomy" id="75913"/>
    <lineage>
        <taxon>Eukaryota</taxon>
        <taxon>Metazoa</taxon>
        <taxon>Ecdysozoa</taxon>
        <taxon>Nematoda</taxon>
        <taxon>Chromadorea</taxon>
        <taxon>Rhabditida</taxon>
        <taxon>Tylenchina</taxon>
        <taxon>Panagrolaimomorpha</taxon>
        <taxon>Strongyloidoidea</taxon>
        <taxon>Strongyloididae</taxon>
        <taxon>Strongyloides</taxon>
    </lineage>
</organism>
<evidence type="ECO:0000259" key="2">
    <source>
        <dbReference type="Pfam" id="PF05970"/>
    </source>
</evidence>
<dbReference type="GO" id="GO:0006281">
    <property type="term" value="P:DNA repair"/>
    <property type="evidence" value="ECO:0007669"/>
    <property type="project" value="UniProtKB-KW"/>
</dbReference>
<dbReference type="GO" id="GO:0006310">
    <property type="term" value="P:DNA recombination"/>
    <property type="evidence" value="ECO:0007669"/>
    <property type="project" value="UniProtKB-KW"/>
</dbReference>
<dbReference type="GO" id="GO:0000723">
    <property type="term" value="P:telomere maintenance"/>
    <property type="evidence" value="ECO:0007669"/>
    <property type="project" value="InterPro"/>
</dbReference>
<evidence type="ECO:0000256" key="1">
    <source>
        <dbReference type="RuleBase" id="RU363044"/>
    </source>
</evidence>
<dbReference type="AlphaFoldDB" id="A0A0K0FB70"/>
<keyword evidence="1" id="KW-0067">ATP-binding</keyword>
<keyword evidence="1" id="KW-0233">DNA recombination</keyword>
<keyword evidence="1" id="KW-0378">Hydrolase</keyword>
<feature type="domain" description="DNA helicase Pif1-like DEAD-box helicase" evidence="2">
    <location>
        <begin position="7"/>
        <end position="69"/>
    </location>
</feature>
<proteinExistence type="inferred from homology"/>
<evidence type="ECO:0000313" key="3">
    <source>
        <dbReference type="Proteomes" id="UP000035680"/>
    </source>
</evidence>
<dbReference type="InterPro" id="IPR010285">
    <property type="entry name" value="DNA_helicase_pif1-like_DEAD"/>
</dbReference>
<keyword evidence="3" id="KW-1185">Reference proteome</keyword>
<protein>
    <recommendedName>
        <fullName evidence="1">ATP-dependent DNA helicase</fullName>
        <ecNumber evidence="1">5.6.2.3</ecNumber>
    </recommendedName>
</protein>
<comment type="similarity">
    <text evidence="1">Belongs to the helicase family.</text>
</comment>
<dbReference type="GO" id="GO:0043139">
    <property type="term" value="F:5'-3' DNA helicase activity"/>
    <property type="evidence" value="ECO:0007669"/>
    <property type="project" value="UniProtKB-EC"/>
</dbReference>
<reference evidence="3" key="1">
    <citation type="submission" date="2014-07" db="EMBL/GenBank/DDBJ databases">
        <authorList>
            <person name="Martin A.A"/>
            <person name="De Silva N."/>
        </authorList>
    </citation>
    <scope>NUCLEOTIDE SEQUENCE</scope>
</reference>
<dbReference type="Pfam" id="PF05970">
    <property type="entry name" value="PIF1"/>
    <property type="match status" value="1"/>
</dbReference>
<dbReference type="WBParaSite" id="SVE_0607600.1">
    <property type="protein sequence ID" value="SVE_0607600.1"/>
    <property type="gene ID" value="SVE_0607600"/>
</dbReference>
<name>A0A0K0FB70_STRVS</name>
<keyword evidence="1" id="KW-0234">DNA repair</keyword>
<keyword evidence="1" id="KW-0547">Nucleotide-binding</keyword>
<dbReference type="GO" id="GO:0005524">
    <property type="term" value="F:ATP binding"/>
    <property type="evidence" value="ECO:0007669"/>
    <property type="project" value="UniProtKB-KW"/>
</dbReference>
<reference evidence="4" key="2">
    <citation type="submission" date="2015-08" db="UniProtKB">
        <authorList>
            <consortium name="WormBaseParasite"/>
        </authorList>
    </citation>
    <scope>IDENTIFICATION</scope>
</reference>
<evidence type="ECO:0000313" key="4">
    <source>
        <dbReference type="WBParaSite" id="SVE_0607600.1"/>
    </source>
</evidence>
<keyword evidence="1" id="KW-0347">Helicase</keyword>
<comment type="cofactor">
    <cofactor evidence="1">
        <name>Mg(2+)</name>
        <dbReference type="ChEBI" id="CHEBI:18420"/>
    </cofactor>
</comment>
<dbReference type="Proteomes" id="UP000035680">
    <property type="component" value="Unassembled WGS sequence"/>
</dbReference>
<sequence length="73" mass="8690">MRLHFDKYKPFGRKMFVSGKDFQQCLLIIKGSTIEKLKASTILNSYLFTHSNQVKRLYLKENMRSENNQQEFA</sequence>
<keyword evidence="1" id="KW-0227">DNA damage</keyword>
<comment type="catalytic activity">
    <reaction evidence="1">
        <text>ATP + H2O = ADP + phosphate + H(+)</text>
        <dbReference type="Rhea" id="RHEA:13065"/>
        <dbReference type="ChEBI" id="CHEBI:15377"/>
        <dbReference type="ChEBI" id="CHEBI:15378"/>
        <dbReference type="ChEBI" id="CHEBI:30616"/>
        <dbReference type="ChEBI" id="CHEBI:43474"/>
        <dbReference type="ChEBI" id="CHEBI:456216"/>
        <dbReference type="EC" id="5.6.2.3"/>
    </reaction>
</comment>
<dbReference type="GO" id="GO:0016887">
    <property type="term" value="F:ATP hydrolysis activity"/>
    <property type="evidence" value="ECO:0007669"/>
    <property type="project" value="RHEA"/>
</dbReference>